<keyword evidence="2" id="KW-1185">Reference proteome</keyword>
<reference evidence="1 2" key="1">
    <citation type="journal article" date="2022" name="Plant J.">
        <title>Chromosome-level genome of Camellia lanceoleosa provides a valuable resource for understanding genome evolution and self-incompatibility.</title>
        <authorList>
            <person name="Gong W."/>
            <person name="Xiao S."/>
            <person name="Wang L."/>
            <person name="Liao Z."/>
            <person name="Chang Y."/>
            <person name="Mo W."/>
            <person name="Hu G."/>
            <person name="Li W."/>
            <person name="Zhao G."/>
            <person name="Zhu H."/>
            <person name="Hu X."/>
            <person name="Ji K."/>
            <person name="Xiang X."/>
            <person name="Song Q."/>
            <person name="Yuan D."/>
            <person name="Jin S."/>
            <person name="Zhang L."/>
        </authorList>
    </citation>
    <scope>NUCLEOTIDE SEQUENCE [LARGE SCALE GENOMIC DNA]</scope>
    <source>
        <strain evidence="1">SQ_2022a</strain>
    </source>
</reference>
<sequence>MESIRQTAQVYYKTMPGNVRSLAKEFFKKMDRNEDGKVSMAEFAGFMAEVGYVAMNNTSFFEEINKNKNGELDFDDVKTLYYILESGRPLCGGCRKFIKGMYFTCVTCFTCKAQSFCLHRDCFGSGEYIHRHSDFVDNYALLESIRREGLLGGDAQKNKSSKPSKFKPSTSTSLEIVPTSSKTSKPKPSTSTSLAIVPTSSKTSKFKPSTSTSLEIVPISSKTSKSNPSTSTSLVIVPTQRDERRRQRMAAWEQFRSAVGIGAGIAGIGAAIAQCTIL</sequence>
<evidence type="ECO:0000313" key="2">
    <source>
        <dbReference type="Proteomes" id="UP001060215"/>
    </source>
</evidence>
<proteinExistence type="predicted"/>
<dbReference type="Proteomes" id="UP001060215">
    <property type="component" value="Chromosome 9"/>
</dbReference>
<dbReference type="EMBL" id="CM045766">
    <property type="protein sequence ID" value="KAI8003458.1"/>
    <property type="molecule type" value="Genomic_DNA"/>
</dbReference>
<name>A0ACC0GS53_9ERIC</name>
<protein>
    <submittedName>
        <fullName evidence="1">Uncharacterized protein</fullName>
    </submittedName>
</protein>
<organism evidence="1 2">
    <name type="scientific">Camellia lanceoleosa</name>
    <dbReference type="NCBI Taxonomy" id="1840588"/>
    <lineage>
        <taxon>Eukaryota</taxon>
        <taxon>Viridiplantae</taxon>
        <taxon>Streptophyta</taxon>
        <taxon>Embryophyta</taxon>
        <taxon>Tracheophyta</taxon>
        <taxon>Spermatophyta</taxon>
        <taxon>Magnoliopsida</taxon>
        <taxon>eudicotyledons</taxon>
        <taxon>Gunneridae</taxon>
        <taxon>Pentapetalae</taxon>
        <taxon>asterids</taxon>
        <taxon>Ericales</taxon>
        <taxon>Theaceae</taxon>
        <taxon>Camellia</taxon>
    </lineage>
</organism>
<comment type="caution">
    <text evidence="1">The sequence shown here is derived from an EMBL/GenBank/DDBJ whole genome shotgun (WGS) entry which is preliminary data.</text>
</comment>
<gene>
    <name evidence="1" type="ORF">LOK49_LG08G02582</name>
</gene>
<accession>A0ACC0GS53</accession>
<evidence type="ECO:0000313" key="1">
    <source>
        <dbReference type="EMBL" id="KAI8003458.1"/>
    </source>
</evidence>